<accession>A0AAV7T6H6</accession>
<keyword evidence="3" id="KW-1185">Reference proteome</keyword>
<evidence type="ECO:0000256" key="1">
    <source>
        <dbReference type="SAM" id="MobiDB-lite"/>
    </source>
</evidence>
<feature type="region of interest" description="Disordered" evidence="1">
    <location>
        <begin position="1"/>
        <end position="21"/>
    </location>
</feature>
<dbReference type="EMBL" id="JANPWB010000007">
    <property type="protein sequence ID" value="KAJ1171944.1"/>
    <property type="molecule type" value="Genomic_DNA"/>
</dbReference>
<sequence>MTERGRDTPQRGCQRAGGRGRVRGGCCHIRGGSDMIELEDEISNFIFLRPGAEAPLGSSTNPQHHRGTGLGANPRARMEAPHGRKAGNRKCETHRLTVSRASEDGNQMLARRVLHE</sequence>
<gene>
    <name evidence="2" type="ORF">NDU88_003801</name>
</gene>
<organism evidence="2 3">
    <name type="scientific">Pleurodeles waltl</name>
    <name type="common">Iberian ribbed newt</name>
    <dbReference type="NCBI Taxonomy" id="8319"/>
    <lineage>
        <taxon>Eukaryota</taxon>
        <taxon>Metazoa</taxon>
        <taxon>Chordata</taxon>
        <taxon>Craniata</taxon>
        <taxon>Vertebrata</taxon>
        <taxon>Euteleostomi</taxon>
        <taxon>Amphibia</taxon>
        <taxon>Batrachia</taxon>
        <taxon>Caudata</taxon>
        <taxon>Salamandroidea</taxon>
        <taxon>Salamandridae</taxon>
        <taxon>Pleurodelinae</taxon>
        <taxon>Pleurodeles</taxon>
    </lineage>
</organism>
<evidence type="ECO:0000313" key="3">
    <source>
        <dbReference type="Proteomes" id="UP001066276"/>
    </source>
</evidence>
<comment type="caution">
    <text evidence="2">The sequence shown here is derived from an EMBL/GenBank/DDBJ whole genome shotgun (WGS) entry which is preliminary data.</text>
</comment>
<evidence type="ECO:0000313" key="2">
    <source>
        <dbReference type="EMBL" id="KAJ1171944.1"/>
    </source>
</evidence>
<dbReference type="AlphaFoldDB" id="A0AAV7T6H6"/>
<feature type="region of interest" description="Disordered" evidence="1">
    <location>
        <begin position="54"/>
        <end position="92"/>
    </location>
</feature>
<proteinExistence type="predicted"/>
<reference evidence="2" key="1">
    <citation type="journal article" date="2022" name="bioRxiv">
        <title>Sequencing and chromosome-scale assembly of the giantPleurodeles waltlgenome.</title>
        <authorList>
            <person name="Brown T."/>
            <person name="Elewa A."/>
            <person name="Iarovenko S."/>
            <person name="Subramanian E."/>
            <person name="Araus A.J."/>
            <person name="Petzold A."/>
            <person name="Susuki M."/>
            <person name="Suzuki K.-i.T."/>
            <person name="Hayashi T."/>
            <person name="Toyoda A."/>
            <person name="Oliveira C."/>
            <person name="Osipova E."/>
            <person name="Leigh N.D."/>
            <person name="Simon A."/>
            <person name="Yun M.H."/>
        </authorList>
    </citation>
    <scope>NUCLEOTIDE SEQUENCE</scope>
    <source>
        <strain evidence="2">20211129_DDA</strain>
        <tissue evidence="2">Liver</tissue>
    </source>
</reference>
<name>A0AAV7T6H6_PLEWA</name>
<protein>
    <submittedName>
        <fullName evidence="2">Uncharacterized protein</fullName>
    </submittedName>
</protein>
<dbReference type="Proteomes" id="UP001066276">
    <property type="component" value="Chromosome 4_1"/>
</dbReference>